<dbReference type="GO" id="GO:0016020">
    <property type="term" value="C:membrane"/>
    <property type="evidence" value="ECO:0007669"/>
    <property type="project" value="UniProtKB-SubCell"/>
</dbReference>
<dbReference type="Proteomes" id="UP001346149">
    <property type="component" value="Unassembled WGS sequence"/>
</dbReference>
<keyword evidence="5 8" id="KW-1133">Transmembrane helix</keyword>
<feature type="domain" description="Amino acid transporter transmembrane" evidence="9">
    <location>
        <begin position="50"/>
        <end position="155"/>
    </location>
</feature>
<evidence type="ECO:0000256" key="5">
    <source>
        <dbReference type="ARBA" id="ARBA00022989"/>
    </source>
</evidence>
<feature type="transmembrane region" description="Helical" evidence="8">
    <location>
        <begin position="56"/>
        <end position="76"/>
    </location>
</feature>
<dbReference type="PANTHER" id="PTHR48017">
    <property type="entry name" value="OS05G0424000 PROTEIN-RELATED"/>
    <property type="match status" value="1"/>
</dbReference>
<comment type="subcellular location">
    <subcellularLocation>
        <location evidence="1">Membrane</location>
    </subcellularLocation>
</comment>
<evidence type="ECO:0000313" key="10">
    <source>
        <dbReference type="EMBL" id="KAK4782258.1"/>
    </source>
</evidence>
<dbReference type="EMBL" id="JAXQNO010000016">
    <property type="protein sequence ID" value="KAK4782258.1"/>
    <property type="molecule type" value="Genomic_DNA"/>
</dbReference>
<accession>A0AAN7LFX3</accession>
<comment type="caution">
    <text evidence="10">The sequence shown here is derived from an EMBL/GenBank/DDBJ whole genome shotgun (WGS) entry which is preliminary data.</text>
</comment>
<evidence type="ECO:0000256" key="8">
    <source>
        <dbReference type="SAM" id="Phobius"/>
    </source>
</evidence>
<keyword evidence="3 8" id="KW-0812">Transmembrane</keyword>
<proteinExistence type="predicted"/>
<dbReference type="AlphaFoldDB" id="A0AAN7LFX3"/>
<gene>
    <name evidence="10" type="ORF">SAY86_016360</name>
</gene>
<name>A0AAN7LFX3_TRANT</name>
<keyword evidence="6 8" id="KW-0472">Membrane</keyword>
<evidence type="ECO:0000256" key="3">
    <source>
        <dbReference type="ARBA" id="ARBA00022692"/>
    </source>
</evidence>
<dbReference type="Pfam" id="PF01490">
    <property type="entry name" value="Aa_trans"/>
    <property type="match status" value="1"/>
</dbReference>
<organism evidence="10 11">
    <name type="scientific">Trapa natans</name>
    <name type="common">Water chestnut</name>
    <dbReference type="NCBI Taxonomy" id="22666"/>
    <lineage>
        <taxon>Eukaryota</taxon>
        <taxon>Viridiplantae</taxon>
        <taxon>Streptophyta</taxon>
        <taxon>Embryophyta</taxon>
        <taxon>Tracheophyta</taxon>
        <taxon>Spermatophyta</taxon>
        <taxon>Magnoliopsida</taxon>
        <taxon>eudicotyledons</taxon>
        <taxon>Gunneridae</taxon>
        <taxon>Pentapetalae</taxon>
        <taxon>rosids</taxon>
        <taxon>malvids</taxon>
        <taxon>Myrtales</taxon>
        <taxon>Lythraceae</taxon>
        <taxon>Trapa</taxon>
    </lineage>
</organism>
<feature type="region of interest" description="Disordered" evidence="7">
    <location>
        <begin position="1"/>
        <end position="35"/>
    </location>
</feature>
<evidence type="ECO:0000256" key="2">
    <source>
        <dbReference type="ARBA" id="ARBA00022448"/>
    </source>
</evidence>
<keyword evidence="4" id="KW-0029">Amino-acid transport</keyword>
<keyword evidence="2" id="KW-0813">Transport</keyword>
<evidence type="ECO:0000256" key="7">
    <source>
        <dbReference type="SAM" id="MobiDB-lite"/>
    </source>
</evidence>
<evidence type="ECO:0000256" key="1">
    <source>
        <dbReference type="ARBA" id="ARBA00004370"/>
    </source>
</evidence>
<evidence type="ECO:0000259" key="9">
    <source>
        <dbReference type="Pfam" id="PF01490"/>
    </source>
</evidence>
<dbReference type="InterPro" id="IPR013057">
    <property type="entry name" value="AA_transpt_TM"/>
</dbReference>
<dbReference type="GO" id="GO:0006865">
    <property type="term" value="P:amino acid transport"/>
    <property type="evidence" value="ECO:0007669"/>
    <property type="project" value="UniProtKB-KW"/>
</dbReference>
<evidence type="ECO:0000256" key="6">
    <source>
        <dbReference type="ARBA" id="ARBA00023136"/>
    </source>
</evidence>
<protein>
    <recommendedName>
        <fullName evidence="9">Amino acid transporter transmembrane domain-containing protein</fullName>
    </recommendedName>
</protein>
<feature type="compositionally biased region" description="Polar residues" evidence="7">
    <location>
        <begin position="1"/>
        <end position="16"/>
    </location>
</feature>
<sequence>MAGSNRMTNVDSTSAQREMGGEGIEEEGVDDPNSSLIPSFDSSDSLLIRTGTKWTAVAHIISAVIGAGVLSLAWSVAQLGWIIGPLCIILFAAMTLVSSALLADCYRHPNPEHGPIRNRSFMDATKLYMGEYSIYPNVHKILLFFYLCSSKIVLGKRQSIITFFRDALFMLWSSVG</sequence>
<feature type="transmembrane region" description="Helical" evidence="8">
    <location>
        <begin position="82"/>
        <end position="103"/>
    </location>
</feature>
<keyword evidence="11" id="KW-1185">Reference proteome</keyword>
<evidence type="ECO:0000256" key="4">
    <source>
        <dbReference type="ARBA" id="ARBA00022970"/>
    </source>
</evidence>
<evidence type="ECO:0000313" key="11">
    <source>
        <dbReference type="Proteomes" id="UP001346149"/>
    </source>
</evidence>
<reference evidence="10 11" key="1">
    <citation type="journal article" date="2023" name="Hortic Res">
        <title>Pangenome of water caltrop reveals structural variations and asymmetric subgenome divergence after allopolyploidization.</title>
        <authorList>
            <person name="Zhang X."/>
            <person name="Chen Y."/>
            <person name="Wang L."/>
            <person name="Yuan Y."/>
            <person name="Fang M."/>
            <person name="Shi L."/>
            <person name="Lu R."/>
            <person name="Comes H.P."/>
            <person name="Ma Y."/>
            <person name="Chen Y."/>
            <person name="Huang G."/>
            <person name="Zhou Y."/>
            <person name="Zheng Z."/>
            <person name="Qiu Y."/>
        </authorList>
    </citation>
    <scope>NUCLEOTIDE SEQUENCE [LARGE SCALE GENOMIC DNA]</scope>
    <source>
        <strain evidence="10">F231</strain>
    </source>
</reference>